<dbReference type="AlphaFoldDB" id="A0A9N9AUY7"/>
<organism evidence="1 2">
    <name type="scientific">Ambispora gerdemannii</name>
    <dbReference type="NCBI Taxonomy" id="144530"/>
    <lineage>
        <taxon>Eukaryota</taxon>
        <taxon>Fungi</taxon>
        <taxon>Fungi incertae sedis</taxon>
        <taxon>Mucoromycota</taxon>
        <taxon>Glomeromycotina</taxon>
        <taxon>Glomeromycetes</taxon>
        <taxon>Archaeosporales</taxon>
        <taxon>Ambisporaceae</taxon>
        <taxon>Ambispora</taxon>
    </lineage>
</organism>
<name>A0A9N9AUY7_9GLOM</name>
<accession>A0A9N9AUY7</accession>
<dbReference type="EMBL" id="CAJVPL010000926">
    <property type="protein sequence ID" value="CAG8540901.1"/>
    <property type="molecule type" value="Genomic_DNA"/>
</dbReference>
<reference evidence="1" key="1">
    <citation type="submission" date="2021-06" db="EMBL/GenBank/DDBJ databases">
        <authorList>
            <person name="Kallberg Y."/>
            <person name="Tangrot J."/>
            <person name="Rosling A."/>
        </authorList>
    </citation>
    <scope>NUCLEOTIDE SEQUENCE</scope>
    <source>
        <strain evidence="1">MT106</strain>
    </source>
</reference>
<dbReference type="Proteomes" id="UP000789831">
    <property type="component" value="Unassembled WGS sequence"/>
</dbReference>
<evidence type="ECO:0000313" key="1">
    <source>
        <dbReference type="EMBL" id="CAG8540901.1"/>
    </source>
</evidence>
<comment type="caution">
    <text evidence="1">The sequence shown here is derived from an EMBL/GenBank/DDBJ whole genome shotgun (WGS) entry which is preliminary data.</text>
</comment>
<evidence type="ECO:0000313" key="2">
    <source>
        <dbReference type="Proteomes" id="UP000789831"/>
    </source>
</evidence>
<protein>
    <submittedName>
        <fullName evidence="1">9441_t:CDS:1</fullName>
    </submittedName>
</protein>
<keyword evidence="2" id="KW-1185">Reference proteome</keyword>
<sequence length="120" mass="13836">MHYGKSDRDCNGNNAEWTAVKMEYVVPYLVTIPESTLDCDPRVYTALILKRQDDLPGRKRQFRRQDPYHSPGTADGIAFMHLQWRVFIPNITSILHWRTSSLNVTPSYPGVTSNRNITLL</sequence>
<gene>
    <name evidence="1" type="ORF">AGERDE_LOCUS6178</name>
</gene>
<proteinExistence type="predicted"/>